<feature type="transmembrane region" description="Helical" evidence="9">
    <location>
        <begin position="172"/>
        <end position="191"/>
    </location>
</feature>
<feature type="domain" description="Major facilitator superfamily (MFS) profile" evidence="10">
    <location>
        <begin position="216"/>
        <end position="401"/>
    </location>
</feature>
<organism evidence="11 12">
    <name type="scientific">Pseudovibrio denitrificans</name>
    <dbReference type="NCBI Taxonomy" id="258256"/>
    <lineage>
        <taxon>Bacteria</taxon>
        <taxon>Pseudomonadati</taxon>
        <taxon>Pseudomonadota</taxon>
        <taxon>Alphaproteobacteria</taxon>
        <taxon>Hyphomicrobiales</taxon>
        <taxon>Stappiaceae</taxon>
        <taxon>Pseudovibrio</taxon>
    </lineage>
</organism>
<evidence type="ECO:0000256" key="3">
    <source>
        <dbReference type="ARBA" id="ARBA00022448"/>
    </source>
</evidence>
<dbReference type="InterPro" id="IPR020846">
    <property type="entry name" value="MFS_dom"/>
</dbReference>
<keyword evidence="8 9" id="KW-0472">Membrane</keyword>
<dbReference type="Pfam" id="PF07690">
    <property type="entry name" value="MFS_1"/>
    <property type="match status" value="1"/>
</dbReference>
<dbReference type="PANTHER" id="PTHR23535">
    <property type="entry name" value="SUGAR EFFLUX TRANSPORTER A-RELATED"/>
    <property type="match status" value="1"/>
</dbReference>
<evidence type="ECO:0000256" key="7">
    <source>
        <dbReference type="ARBA" id="ARBA00022989"/>
    </source>
</evidence>
<evidence type="ECO:0000256" key="8">
    <source>
        <dbReference type="ARBA" id="ARBA00023136"/>
    </source>
</evidence>
<dbReference type="RefSeq" id="WP_054782711.1">
    <property type="nucleotide sequence ID" value="NZ_FPBD01000002.1"/>
</dbReference>
<comment type="similarity">
    <text evidence="2">Belongs to the major facilitator superfamily. Set transporter family.</text>
</comment>
<evidence type="ECO:0000256" key="6">
    <source>
        <dbReference type="ARBA" id="ARBA00022692"/>
    </source>
</evidence>
<accession>A0A1I6ZIU1</accession>
<name>A0A1I6ZIU1_9HYPH</name>
<dbReference type="PROSITE" id="PS51257">
    <property type="entry name" value="PROKAR_LIPOPROTEIN"/>
    <property type="match status" value="1"/>
</dbReference>
<comment type="subcellular location">
    <subcellularLocation>
        <location evidence="1">Cell membrane</location>
        <topology evidence="1">Multi-pass membrane protein</topology>
    </subcellularLocation>
</comment>
<feature type="transmembrane region" description="Helical" evidence="9">
    <location>
        <begin position="51"/>
        <end position="70"/>
    </location>
</feature>
<keyword evidence="4" id="KW-1003">Cell membrane</keyword>
<dbReference type="InterPro" id="IPR011701">
    <property type="entry name" value="MFS"/>
</dbReference>
<evidence type="ECO:0000256" key="9">
    <source>
        <dbReference type="SAM" id="Phobius"/>
    </source>
</evidence>
<dbReference type="Proteomes" id="UP000183371">
    <property type="component" value="Unassembled WGS sequence"/>
</dbReference>
<dbReference type="PROSITE" id="PS50850">
    <property type="entry name" value="MFS"/>
    <property type="match status" value="1"/>
</dbReference>
<keyword evidence="7 9" id="KW-1133">Transmembrane helix</keyword>
<evidence type="ECO:0000256" key="4">
    <source>
        <dbReference type="ARBA" id="ARBA00022475"/>
    </source>
</evidence>
<feature type="transmembrane region" description="Helical" evidence="9">
    <location>
        <begin position="82"/>
        <end position="100"/>
    </location>
</feature>
<reference evidence="12" key="1">
    <citation type="submission" date="2016-10" db="EMBL/GenBank/DDBJ databases">
        <authorList>
            <person name="Varghese N."/>
            <person name="Submissions S."/>
        </authorList>
    </citation>
    <scope>NUCLEOTIDE SEQUENCE [LARGE SCALE GENOMIC DNA]</scope>
    <source>
        <strain evidence="12">DSM 17465</strain>
    </source>
</reference>
<feature type="transmembrane region" description="Helical" evidence="9">
    <location>
        <begin position="212"/>
        <end position="233"/>
    </location>
</feature>
<dbReference type="GO" id="GO:0022857">
    <property type="term" value="F:transmembrane transporter activity"/>
    <property type="evidence" value="ECO:0007669"/>
    <property type="project" value="InterPro"/>
</dbReference>
<proteinExistence type="inferred from homology"/>
<dbReference type="PANTHER" id="PTHR23535:SF2">
    <property type="entry name" value="SUGAR EFFLUX TRANSPORTER A-RELATED"/>
    <property type="match status" value="1"/>
</dbReference>
<dbReference type="Gene3D" id="1.20.1250.20">
    <property type="entry name" value="MFS general substrate transporter like domains"/>
    <property type="match status" value="1"/>
</dbReference>
<feature type="transmembrane region" description="Helical" evidence="9">
    <location>
        <begin position="106"/>
        <end position="126"/>
    </location>
</feature>
<keyword evidence="12" id="KW-1185">Reference proteome</keyword>
<keyword evidence="3" id="KW-0813">Transport</keyword>
<feature type="transmembrane region" description="Helical" evidence="9">
    <location>
        <begin position="253"/>
        <end position="271"/>
    </location>
</feature>
<dbReference type="AlphaFoldDB" id="A0A1I6ZIU1"/>
<dbReference type="GO" id="GO:0005886">
    <property type="term" value="C:plasma membrane"/>
    <property type="evidence" value="ECO:0007669"/>
    <property type="project" value="UniProtKB-SubCell"/>
</dbReference>
<feature type="transmembrane region" description="Helical" evidence="9">
    <location>
        <begin position="306"/>
        <end position="328"/>
    </location>
</feature>
<keyword evidence="5" id="KW-0762">Sugar transport</keyword>
<feature type="transmembrane region" description="Helical" evidence="9">
    <location>
        <begin position="370"/>
        <end position="388"/>
    </location>
</feature>
<dbReference type="SUPFAM" id="SSF103473">
    <property type="entry name" value="MFS general substrate transporter"/>
    <property type="match status" value="1"/>
</dbReference>
<keyword evidence="6 9" id="KW-0812">Transmembrane</keyword>
<dbReference type="EMBL" id="FPBD01000002">
    <property type="protein sequence ID" value="SFT62607.1"/>
    <property type="molecule type" value="Genomic_DNA"/>
</dbReference>
<feature type="transmembrane region" description="Helical" evidence="9">
    <location>
        <begin position="340"/>
        <end position="364"/>
    </location>
</feature>
<evidence type="ECO:0000313" key="11">
    <source>
        <dbReference type="EMBL" id="SFT62607.1"/>
    </source>
</evidence>
<protein>
    <submittedName>
        <fullName evidence="11">MFS transporter, SET family, sugar efflux transporter</fullName>
    </submittedName>
</protein>
<evidence type="ECO:0000256" key="1">
    <source>
        <dbReference type="ARBA" id="ARBA00004651"/>
    </source>
</evidence>
<feature type="transmembrane region" description="Helical" evidence="9">
    <location>
        <begin position="283"/>
        <end position="300"/>
    </location>
</feature>
<evidence type="ECO:0000256" key="2">
    <source>
        <dbReference type="ARBA" id="ARBA00006523"/>
    </source>
</evidence>
<feature type="transmembrane region" description="Helical" evidence="9">
    <location>
        <begin position="20"/>
        <end position="39"/>
    </location>
</feature>
<evidence type="ECO:0000256" key="5">
    <source>
        <dbReference type="ARBA" id="ARBA00022597"/>
    </source>
</evidence>
<dbReference type="InterPro" id="IPR036259">
    <property type="entry name" value="MFS_trans_sf"/>
</dbReference>
<evidence type="ECO:0000313" key="12">
    <source>
        <dbReference type="Proteomes" id="UP000183371"/>
    </source>
</evidence>
<evidence type="ECO:0000259" key="10">
    <source>
        <dbReference type="PROSITE" id="PS50850"/>
    </source>
</evidence>
<feature type="transmembrane region" description="Helical" evidence="9">
    <location>
        <begin position="147"/>
        <end position="166"/>
    </location>
</feature>
<sequence>MRSIPAALAMLDRFPFLIHAYMLIGSLAVACLIPLYSSYVVTELGEPAWKLAIYIASSTIVTLFSNRYFGARIDAGARLKPILILCTTLYMLNMGLQSAIPSYWILLLGVPLMGVSGGVLSTMFSFGRLFAEQTNREPAKFNSHLRISMSLGWMIGTPLAFTLYGIFGVSSIFPTAGVLSVLWLAMGAMIVPKDFTTHHPIKTSNGGGIEPVPFALIFACLPIFALTAANTTFVSAGPVFFIEEMGFPTATPGLAFSVKCFVEVIAIFFVVKPAQKIGQRNAMLFSAMLGTLFFLLIVRVTDPTQVYLLCALEGLYYGINVGLGLTFIQSYAPHRPGIATAYYTNALFAGGLIGNMTTGTVASITSFGNTIQFSALLTLLSAGILLMIRAPKPETSLQASS</sequence>
<gene>
    <name evidence="11" type="ORF">SAMN05444141_102383</name>
</gene>